<dbReference type="SUPFAM" id="SSF53756">
    <property type="entry name" value="UDP-Glycosyltransferase/glycogen phosphorylase"/>
    <property type="match status" value="1"/>
</dbReference>
<dbReference type="InterPro" id="IPR043148">
    <property type="entry name" value="TagF_C"/>
</dbReference>
<keyword evidence="2" id="KW-1185">Reference proteome</keyword>
<reference evidence="2" key="1">
    <citation type="journal article" date="2019" name="Int. J. Syst. Evol. Microbiol.">
        <title>The Global Catalogue of Microorganisms (GCM) 10K type strain sequencing project: providing services to taxonomists for standard genome sequencing and annotation.</title>
        <authorList>
            <consortium name="The Broad Institute Genomics Platform"/>
            <consortium name="The Broad Institute Genome Sequencing Center for Infectious Disease"/>
            <person name="Wu L."/>
            <person name="Ma J."/>
        </authorList>
    </citation>
    <scope>NUCLEOTIDE SEQUENCE [LARGE SCALE GENOMIC DNA]</scope>
    <source>
        <strain evidence="2">KCTC 33676</strain>
    </source>
</reference>
<evidence type="ECO:0000313" key="1">
    <source>
        <dbReference type="EMBL" id="MFD2670554.1"/>
    </source>
</evidence>
<comment type="caution">
    <text evidence="1">The sequence shown here is derived from an EMBL/GenBank/DDBJ whole genome shotgun (WGS) entry which is preliminary data.</text>
</comment>
<evidence type="ECO:0000313" key="2">
    <source>
        <dbReference type="Proteomes" id="UP001597497"/>
    </source>
</evidence>
<dbReference type="Gene3D" id="3.40.50.12580">
    <property type="match status" value="1"/>
</dbReference>
<protein>
    <recommendedName>
        <fullName evidence="3">UDP-N-acetylglucosamine 2-epimerase domain-containing protein</fullName>
    </recommendedName>
</protein>
<dbReference type="RefSeq" id="WP_379927943.1">
    <property type="nucleotide sequence ID" value="NZ_JBHUMM010000002.1"/>
</dbReference>
<dbReference type="Proteomes" id="UP001597497">
    <property type="component" value="Unassembled WGS sequence"/>
</dbReference>
<evidence type="ECO:0008006" key="3">
    <source>
        <dbReference type="Google" id="ProtNLM"/>
    </source>
</evidence>
<proteinExistence type="predicted"/>
<name>A0ABW5R7I4_9BACL</name>
<gene>
    <name evidence="1" type="ORF">ACFSUC_02890</name>
</gene>
<accession>A0ABW5R7I4</accession>
<organism evidence="1 2">
    <name type="scientific">Marinicrinis sediminis</name>
    <dbReference type="NCBI Taxonomy" id="1652465"/>
    <lineage>
        <taxon>Bacteria</taxon>
        <taxon>Bacillati</taxon>
        <taxon>Bacillota</taxon>
        <taxon>Bacilli</taxon>
        <taxon>Bacillales</taxon>
        <taxon>Paenibacillaceae</taxon>
    </lineage>
</organism>
<sequence>MFGGDHISPYVIMKYGLTQEFFELFHPISYCGVEIPLFLMRNFHQYIEPMLRQWSEDVKLTQQKCKQYRHHTFPGMQQVLDRSPQPALELTLPVRRQRVLLPGRIAYVATRSLSRHAVTLLISNSYDVRGVRAQKLPRHFKIWNFRNQFLNIQIPPEHLQILKQRMNVLFQKHAKHPVFGLPAFQDWMRKQTTFKIRQLAAADYLLRSQPIGVILDYDTSVIPGDILTLLAAKYQIPYVFLQYHMPMFEPLFPFRASYYCMWGKNYREWLEDKGVPADKIREIGSIRFEGALKGKWMSRTQLCNRFHIPRHHLIIAYTAQTHLETNRMFLSWLMQASQHLPVTIMLKLHPKDTHSYDDFLSTYSQIRLYPSSLSLYHLLNGMDVLATVNSTTAVEAAMFKKGIIVLQSDTLSDPYDLLSTLAKAKAGFTVQSVQMLREKLQLLINSEEAKASLAAAGTAFLHNMIRVPGSPANRVRSMVDHLLRKPTDGKEESG</sequence>
<dbReference type="EMBL" id="JBHUMM010000002">
    <property type="protein sequence ID" value="MFD2670554.1"/>
    <property type="molecule type" value="Genomic_DNA"/>
</dbReference>